<dbReference type="SMART" id="SM00283">
    <property type="entry name" value="MA"/>
    <property type="match status" value="1"/>
</dbReference>
<dbReference type="GO" id="GO:0004888">
    <property type="term" value="F:transmembrane signaling receptor activity"/>
    <property type="evidence" value="ECO:0007669"/>
    <property type="project" value="InterPro"/>
</dbReference>
<organism evidence="9 10">
    <name type="scientific">Pseudohoeflea suaedae</name>
    <dbReference type="NCBI Taxonomy" id="877384"/>
    <lineage>
        <taxon>Bacteria</taxon>
        <taxon>Pseudomonadati</taxon>
        <taxon>Pseudomonadota</taxon>
        <taxon>Alphaproteobacteria</taxon>
        <taxon>Hyphomicrobiales</taxon>
        <taxon>Rhizobiaceae</taxon>
        <taxon>Pseudohoeflea</taxon>
    </lineage>
</organism>
<evidence type="ECO:0000313" key="10">
    <source>
        <dbReference type="Proteomes" id="UP000295131"/>
    </source>
</evidence>
<proteinExistence type="inferred from homology"/>
<evidence type="ECO:0000256" key="3">
    <source>
        <dbReference type="ARBA" id="ARBA00029447"/>
    </source>
</evidence>
<keyword evidence="10" id="KW-1185">Reference proteome</keyword>
<keyword evidence="4" id="KW-0807">Transducer</keyword>
<feature type="domain" description="Methyl-accepting transducer" evidence="7">
    <location>
        <begin position="280"/>
        <end position="509"/>
    </location>
</feature>
<feature type="transmembrane region" description="Helical" evidence="6">
    <location>
        <begin position="73"/>
        <end position="91"/>
    </location>
</feature>
<keyword evidence="6" id="KW-1133">Transmembrane helix</keyword>
<evidence type="ECO:0000256" key="6">
    <source>
        <dbReference type="SAM" id="Phobius"/>
    </source>
</evidence>
<comment type="subcellular location">
    <subcellularLocation>
        <location evidence="1">Membrane</location>
    </subcellularLocation>
</comment>
<evidence type="ECO:0000259" key="8">
    <source>
        <dbReference type="PROSITE" id="PS50885"/>
    </source>
</evidence>
<evidence type="ECO:0000256" key="1">
    <source>
        <dbReference type="ARBA" id="ARBA00004370"/>
    </source>
</evidence>
<dbReference type="InterPro" id="IPR051310">
    <property type="entry name" value="MCP_chemotaxis"/>
</dbReference>
<dbReference type="FunFam" id="1.10.287.950:FF:000001">
    <property type="entry name" value="Methyl-accepting chemotaxis sensory transducer"/>
    <property type="match status" value="1"/>
</dbReference>
<gene>
    <name evidence="9" type="ORF">E2A64_05610</name>
</gene>
<dbReference type="InterPro" id="IPR003660">
    <property type="entry name" value="HAMP_dom"/>
</dbReference>
<evidence type="ECO:0000259" key="7">
    <source>
        <dbReference type="PROSITE" id="PS50111"/>
    </source>
</evidence>
<dbReference type="InterPro" id="IPR004089">
    <property type="entry name" value="MCPsignal_dom"/>
</dbReference>
<keyword evidence="2" id="KW-0145">Chemotaxis</keyword>
<accession>A0A4R5PPN5</accession>
<name>A0A4R5PPN5_9HYPH</name>
<feature type="compositionally biased region" description="Basic and acidic residues" evidence="5">
    <location>
        <begin position="188"/>
        <end position="217"/>
    </location>
</feature>
<dbReference type="OrthoDB" id="3289104at2"/>
<feature type="region of interest" description="Disordered" evidence="5">
    <location>
        <begin position="183"/>
        <end position="217"/>
    </location>
</feature>
<dbReference type="GO" id="GO:0006935">
    <property type="term" value="P:chemotaxis"/>
    <property type="evidence" value="ECO:0007669"/>
    <property type="project" value="UniProtKB-KW"/>
</dbReference>
<dbReference type="SUPFAM" id="SSF58104">
    <property type="entry name" value="Methyl-accepting chemotaxis protein (MCP) signaling domain"/>
    <property type="match status" value="1"/>
</dbReference>
<evidence type="ECO:0000313" key="9">
    <source>
        <dbReference type="EMBL" id="TDH38577.1"/>
    </source>
</evidence>
<dbReference type="PRINTS" id="PR00260">
    <property type="entry name" value="CHEMTRNSDUCR"/>
</dbReference>
<dbReference type="CDD" id="cd11386">
    <property type="entry name" value="MCP_signal"/>
    <property type="match status" value="1"/>
</dbReference>
<feature type="transmembrane region" description="Helical" evidence="6">
    <location>
        <begin position="20"/>
        <end position="38"/>
    </location>
</feature>
<keyword evidence="6" id="KW-0812">Transmembrane</keyword>
<comment type="similarity">
    <text evidence="3">Belongs to the methyl-accepting chemotaxis (MCP) protein family.</text>
</comment>
<dbReference type="GO" id="GO:0016020">
    <property type="term" value="C:membrane"/>
    <property type="evidence" value="ECO:0007669"/>
    <property type="project" value="UniProtKB-SubCell"/>
</dbReference>
<feature type="transmembrane region" description="Helical" evidence="6">
    <location>
        <begin position="44"/>
        <end position="64"/>
    </location>
</feature>
<feature type="domain" description="HAMP" evidence="8">
    <location>
        <begin position="223"/>
        <end position="275"/>
    </location>
</feature>
<sequence>MYRNSNMTGLSAIRKMASDLSLALIWLNVVLVIARAIWGTDANTLVLIAGALALAGTTTLLWYMDRTGTQTRIASGVAQAGLVALLVYAFTESTLQIDIHMYFFAALAVTAFWVDWRPMLSFTATTAVHHLVLYVVLPHAVFPGESDFSRVLLHAVILVMEAGVLFQMTRIMSRSFVETETALSESNQAREDAERSHAAADEARHTADSERRSRELAKEKEAAAVRDVVQRLAKSLEGMSRGDLTVSITDAFSQEFEQLRVDFNTSVDKLRGAMFSVSENASAIRGASDEIRSAADDLARRTEQQAASVEQTAAAVDELTASVKESAIRADEAGASVTRTKSSAESSGEVAKRAVEAMQAIEGSSKQIGNIIGMIDEIAFQTNLLALNAGVEAARAGEAGKGFAVVAQEVRELAQRSADAAKEIKTLIETSARQVSTGSGLVGEIGRALETIVAEVQDVNVNVLAIVGAVKEQSTTLQGINQAINEVDKGTQQNAAMVEESTAASHGLAGEAASLSQLLAQFRLGAGATSAAPRTGPVEAAAPQPEPRPAAPVAKIHAMQGNAALKADDWEEF</sequence>
<evidence type="ECO:0000256" key="5">
    <source>
        <dbReference type="SAM" id="MobiDB-lite"/>
    </source>
</evidence>
<evidence type="ECO:0000256" key="4">
    <source>
        <dbReference type="PROSITE-ProRule" id="PRU00284"/>
    </source>
</evidence>
<dbReference type="Pfam" id="PF00015">
    <property type="entry name" value="MCPsignal"/>
    <property type="match status" value="1"/>
</dbReference>
<dbReference type="AlphaFoldDB" id="A0A4R5PPN5"/>
<dbReference type="PROSITE" id="PS50111">
    <property type="entry name" value="CHEMOTAXIS_TRANSDUC_2"/>
    <property type="match status" value="1"/>
</dbReference>
<dbReference type="Proteomes" id="UP000295131">
    <property type="component" value="Unassembled WGS sequence"/>
</dbReference>
<dbReference type="Gene3D" id="1.10.287.950">
    <property type="entry name" value="Methyl-accepting chemotaxis protein"/>
    <property type="match status" value="1"/>
</dbReference>
<protein>
    <submittedName>
        <fullName evidence="9">Methyl-accepting chemotaxis protein</fullName>
    </submittedName>
</protein>
<keyword evidence="6" id="KW-0472">Membrane</keyword>
<feature type="transmembrane region" description="Helical" evidence="6">
    <location>
        <begin position="121"/>
        <end position="142"/>
    </location>
</feature>
<dbReference type="InterPro" id="IPR004090">
    <property type="entry name" value="Chemotax_Me-accpt_rcpt"/>
</dbReference>
<feature type="region of interest" description="Disordered" evidence="5">
    <location>
        <begin position="530"/>
        <end position="550"/>
    </location>
</feature>
<dbReference type="GO" id="GO:0007165">
    <property type="term" value="P:signal transduction"/>
    <property type="evidence" value="ECO:0007669"/>
    <property type="project" value="UniProtKB-KW"/>
</dbReference>
<dbReference type="PANTHER" id="PTHR43531:SF11">
    <property type="entry name" value="METHYL-ACCEPTING CHEMOTAXIS PROTEIN 3"/>
    <property type="match status" value="1"/>
</dbReference>
<dbReference type="EMBL" id="SMSI01000001">
    <property type="protein sequence ID" value="TDH38577.1"/>
    <property type="molecule type" value="Genomic_DNA"/>
</dbReference>
<dbReference type="PANTHER" id="PTHR43531">
    <property type="entry name" value="PROTEIN ICFG"/>
    <property type="match status" value="1"/>
</dbReference>
<evidence type="ECO:0000256" key="2">
    <source>
        <dbReference type="ARBA" id="ARBA00022500"/>
    </source>
</evidence>
<dbReference type="PROSITE" id="PS50885">
    <property type="entry name" value="HAMP"/>
    <property type="match status" value="1"/>
</dbReference>
<reference evidence="9 10" key="1">
    <citation type="journal article" date="2013" name="Int. J. Syst. Evol. Microbiol.">
        <title>Hoeflea suaedae sp. nov., an endophytic bacterium isolated from the root of the halophyte Suaeda maritima.</title>
        <authorList>
            <person name="Chung E.J."/>
            <person name="Park J.A."/>
            <person name="Pramanik P."/>
            <person name="Bibi F."/>
            <person name="Jeon C.O."/>
            <person name="Chung Y.R."/>
        </authorList>
    </citation>
    <scope>NUCLEOTIDE SEQUENCE [LARGE SCALE GENOMIC DNA]</scope>
    <source>
        <strain evidence="9 10">YC6898</strain>
    </source>
</reference>
<comment type="caution">
    <text evidence="9">The sequence shown here is derived from an EMBL/GenBank/DDBJ whole genome shotgun (WGS) entry which is preliminary data.</text>
</comment>
<feature type="transmembrane region" description="Helical" evidence="6">
    <location>
        <begin position="97"/>
        <end position="114"/>
    </location>
</feature>